<evidence type="ECO:0000256" key="3">
    <source>
        <dbReference type="ARBA" id="ARBA00017364"/>
    </source>
</evidence>
<evidence type="ECO:0000256" key="6">
    <source>
        <dbReference type="ARBA" id="ARBA00030701"/>
    </source>
</evidence>
<dbReference type="InterPro" id="IPR021933">
    <property type="entry name" value="SERRATE/Ars2_N"/>
</dbReference>
<feature type="compositionally biased region" description="Basic and acidic residues" evidence="7">
    <location>
        <begin position="8"/>
        <end position="20"/>
    </location>
</feature>
<feature type="compositionally biased region" description="Gly residues" evidence="7">
    <location>
        <begin position="21"/>
        <end position="32"/>
    </location>
</feature>
<organism evidence="10">
    <name type="scientific">Xenopsylla cheopis</name>
    <name type="common">Oriental rat flea</name>
    <name type="synonym">Pulex cheopis</name>
    <dbReference type="NCBI Taxonomy" id="163159"/>
    <lineage>
        <taxon>Eukaryota</taxon>
        <taxon>Metazoa</taxon>
        <taxon>Ecdysozoa</taxon>
        <taxon>Arthropoda</taxon>
        <taxon>Hexapoda</taxon>
        <taxon>Insecta</taxon>
        <taxon>Pterygota</taxon>
        <taxon>Neoptera</taxon>
        <taxon>Endopterygota</taxon>
        <taxon>Siphonaptera</taxon>
        <taxon>Pulicidae</taxon>
        <taxon>Xenopsyllinae</taxon>
        <taxon>Xenopsylla</taxon>
    </lineage>
</organism>
<feature type="compositionally biased region" description="Polar residues" evidence="7">
    <location>
        <begin position="651"/>
        <end position="668"/>
    </location>
</feature>
<dbReference type="Gene3D" id="3.30.70.330">
    <property type="match status" value="1"/>
</dbReference>
<dbReference type="InterPro" id="IPR035979">
    <property type="entry name" value="RBD_domain_sf"/>
</dbReference>
<dbReference type="PANTHER" id="PTHR13165">
    <property type="entry name" value="ARSENITE-RESISTANCE PROTEIN 2"/>
    <property type="match status" value="1"/>
</dbReference>
<dbReference type="GO" id="GO:0016604">
    <property type="term" value="C:nuclear body"/>
    <property type="evidence" value="ECO:0007669"/>
    <property type="project" value="TreeGrafter"/>
</dbReference>
<comment type="subcellular location">
    <subcellularLocation>
        <location evidence="1">Nucleus</location>
    </subcellularLocation>
</comment>
<feature type="domain" description="SERRATE/Ars2 N-terminal" evidence="9">
    <location>
        <begin position="157"/>
        <end position="266"/>
    </location>
</feature>
<reference evidence="10" key="1">
    <citation type="submission" date="2020-03" db="EMBL/GenBank/DDBJ databases">
        <title>Transcriptomic Profiling of the Digestive Tract of the Rat Flea, Xenopsylla cheopis, Following Blood Feeding and Infection with Yersinia pestis.</title>
        <authorList>
            <person name="Bland D.M."/>
            <person name="Martens C.A."/>
            <person name="Virtaneva K."/>
            <person name="Kanakabandi K."/>
            <person name="Long D."/>
            <person name="Rosenke R."/>
            <person name="Saturday G.A."/>
            <person name="Hoyt F.H."/>
            <person name="Bruno D.P."/>
            <person name="Ribeiro J.M.C."/>
            <person name="Hinnebusch J."/>
        </authorList>
    </citation>
    <scope>NUCLEOTIDE SEQUENCE</scope>
</reference>
<dbReference type="PANTHER" id="PTHR13165:SF0">
    <property type="entry name" value="SERRATE RNA EFFECTOR MOLECULE HOMOLOG"/>
    <property type="match status" value="1"/>
</dbReference>
<evidence type="ECO:0000256" key="1">
    <source>
        <dbReference type="ARBA" id="ARBA00004123"/>
    </source>
</evidence>
<evidence type="ECO:0000259" key="9">
    <source>
        <dbReference type="Pfam" id="PF12066"/>
    </source>
</evidence>
<dbReference type="GO" id="GO:0003676">
    <property type="term" value="F:nucleic acid binding"/>
    <property type="evidence" value="ECO:0007669"/>
    <property type="project" value="InterPro"/>
</dbReference>
<feature type="compositionally biased region" description="Basic and acidic residues" evidence="7">
    <location>
        <begin position="300"/>
        <end position="326"/>
    </location>
</feature>
<evidence type="ECO:0000256" key="7">
    <source>
        <dbReference type="SAM" id="MobiDB-lite"/>
    </source>
</evidence>
<proteinExistence type="inferred from homology"/>
<dbReference type="GO" id="GO:0031053">
    <property type="term" value="P:primary miRNA processing"/>
    <property type="evidence" value="ECO:0007669"/>
    <property type="project" value="TreeGrafter"/>
</dbReference>
<dbReference type="InterPro" id="IPR012677">
    <property type="entry name" value="Nucleotide-bd_a/b_plait_sf"/>
</dbReference>
<accession>A0A6M2DLB6</accession>
<comment type="similarity">
    <text evidence="2">Belongs to the ARS2 family.</text>
</comment>
<feature type="compositionally biased region" description="Gly residues" evidence="7">
    <location>
        <begin position="65"/>
        <end position="74"/>
    </location>
</feature>
<feature type="compositionally biased region" description="Low complexity" evidence="7">
    <location>
        <begin position="634"/>
        <end position="650"/>
    </location>
</feature>
<evidence type="ECO:0000313" key="10">
    <source>
        <dbReference type="EMBL" id="NOV47109.1"/>
    </source>
</evidence>
<dbReference type="InterPro" id="IPR007042">
    <property type="entry name" value="SERRATE/Ars2_C"/>
</dbReference>
<evidence type="ECO:0000256" key="5">
    <source>
        <dbReference type="ARBA" id="ARBA00023242"/>
    </source>
</evidence>
<evidence type="ECO:0000259" key="8">
    <source>
        <dbReference type="Pfam" id="PF04959"/>
    </source>
</evidence>
<dbReference type="Pfam" id="PF12066">
    <property type="entry name" value="SERRATE_Ars2_N"/>
    <property type="match status" value="1"/>
</dbReference>
<dbReference type="InterPro" id="IPR039727">
    <property type="entry name" value="SE/Ars2"/>
</dbReference>
<sequence>MGDSDDEYDRKRRDKFRGERGGTGGNSEGGYRGSERSRDDRNRGRDDWPERNRRDYRDYRAGAAVGAGSGGRGGYSPPPGRGGGDGPPIKRMRGDWDDGRPRYGMHDGYGSYGWPPHDHYGGYVPHRGGGVLEPPMSAAGTLAGNNGDTQPAMMSFKAFLAAQDDAITDDDAVKKYGEYKLEFRRQQLNEFFVAHKDEEWFKIKYHPEESLKRREEQLSSLKNRLKVFLDLFDIGMIESINVDSDQSDKIIRLLDTVVIKLEGGTDDDLKVLDEAPPSAVTGSADKCEADAKNNVASNADKIKKEDEKDGNKNNDDVNELESKDNDDVILSENKVEKDVEGQLSTKMASDQKPEKDSVKPDSKSKASKKRKRNFSSGSDGDNNDTTASESSSDSESDDEHKDDNDDTKSQNKYDKEDEQNDETKSLKNDSMDNDKESKSEKEIETMEILDGKPDEDEKKEPSPRVALHKTTSIFLRNLSPTITKQEVEAMCKRYSGYLRVAIADPLQERRWYRRGWLTFRREVNIKDICWNLNNIRLRECELGAIVNRDLSRRVRAVSGLTSHKQVVRADIKLCAKIAHNLDNKAGLWKDENDPKHVPEENTFGLVSKNPVLQNITDYLIEEASAEEDELLGLTNPETNNSANNTTENSSDLGDNQTNSENAETTTVEDTIERDPLLTKVLDKLILYLRIVHSVDFYNHCEYPYEDEMPNRCGIIHARGPPPATKVSQNDLLDYIRLFENKMSTFLQPTQTLDAEELTKLGAKDCDGEVEKFVQANTQELSKDKWLCPLSGKKFKGPDFIRKHIFNKHAEKVEEVRKEVEYFNNYLRDPKRPQLPEHSGNAQQRRMENVVHHPYSGYGANVSGAMYGSRGGGYGGAPPPHGGYGIWNHGGGRPLRGGFNRGRGGMSDFRPVIHYRDLDAPRELDEFI</sequence>
<feature type="compositionally biased region" description="Basic and acidic residues" evidence="7">
    <location>
        <begin position="33"/>
        <end position="60"/>
    </location>
</feature>
<feature type="region of interest" description="Disordered" evidence="7">
    <location>
        <begin position="272"/>
        <end position="464"/>
    </location>
</feature>
<protein>
    <recommendedName>
        <fullName evidence="3">Serrate RNA effector molecule homolog</fullName>
    </recommendedName>
    <alternativeName>
        <fullName evidence="6">Arsenite-resistance protein 2 homolog</fullName>
    </alternativeName>
</protein>
<dbReference type="Pfam" id="PF04959">
    <property type="entry name" value="ARS2"/>
    <property type="match status" value="1"/>
</dbReference>
<feature type="compositionally biased region" description="Basic and acidic residues" evidence="7">
    <location>
        <begin position="398"/>
        <end position="462"/>
    </location>
</feature>
<dbReference type="SUPFAM" id="SSF54928">
    <property type="entry name" value="RNA-binding domain, RBD"/>
    <property type="match status" value="1"/>
</dbReference>
<name>A0A6M2DLB6_XENCH</name>
<feature type="region of interest" description="Disordered" evidence="7">
    <location>
        <begin position="633"/>
        <end position="669"/>
    </location>
</feature>
<feature type="domain" description="SERRATE/Ars2 C-terminal" evidence="8">
    <location>
        <begin position="718"/>
        <end position="904"/>
    </location>
</feature>
<feature type="region of interest" description="Disordered" evidence="7">
    <location>
        <begin position="1"/>
        <end position="98"/>
    </location>
</feature>
<evidence type="ECO:0000256" key="4">
    <source>
        <dbReference type="ARBA" id="ARBA00023158"/>
    </source>
</evidence>
<dbReference type="AlphaFoldDB" id="A0A6M2DLB6"/>
<keyword evidence="4" id="KW-0943">RNA-mediated gene silencing</keyword>
<evidence type="ECO:0000256" key="2">
    <source>
        <dbReference type="ARBA" id="ARBA00005407"/>
    </source>
</evidence>
<feature type="compositionally biased region" description="Basic and acidic residues" evidence="7">
    <location>
        <begin position="349"/>
        <end position="364"/>
    </location>
</feature>
<dbReference type="EMBL" id="GIIL01003383">
    <property type="protein sequence ID" value="NOV47109.1"/>
    <property type="molecule type" value="Transcribed_RNA"/>
</dbReference>
<keyword evidence="5" id="KW-0539">Nucleus</keyword>